<dbReference type="InterPro" id="IPR011989">
    <property type="entry name" value="ARM-like"/>
</dbReference>
<protein>
    <recommendedName>
        <fullName evidence="4">HEAT repeat protein</fullName>
    </recommendedName>
</protein>
<dbReference type="Gene3D" id="1.25.10.10">
    <property type="entry name" value="Leucine-rich Repeat Variant"/>
    <property type="match status" value="1"/>
</dbReference>
<dbReference type="SUPFAM" id="SSF48371">
    <property type="entry name" value="ARM repeat"/>
    <property type="match status" value="1"/>
</dbReference>
<accession>A0A4Q7UXP3</accession>
<sequence length="243" mass="25365">MTTSTTPRSAARLGRALDAPGSSERLQAVLAAGTMPEPGFVDILVARCGVEPDFYVRDMLTWALTRHPADVTVPLLLDEVRAGSTQARSQALHTLSKVGDPRGWRAVTTAVLQDPDDDVARAAWRTAVVLVPDGAEAGLAATLATQLGRGGRDVRLSLSRAMAGLGDAAEAVLAEAATRGGVEARIHAVATRRLLGDPDEAFDASVFEARRIVALMDAPEPDAPGPDAPPVDQPPDGGARADR</sequence>
<dbReference type="RefSeq" id="WP_242623183.1">
    <property type="nucleotide sequence ID" value="NZ_SHKL01000001.1"/>
</dbReference>
<gene>
    <name evidence="2" type="ORF">EV383_3701</name>
</gene>
<dbReference type="InterPro" id="IPR016024">
    <property type="entry name" value="ARM-type_fold"/>
</dbReference>
<keyword evidence="3" id="KW-1185">Reference proteome</keyword>
<name>A0A4Q7UXP3_PSEST</name>
<dbReference type="EMBL" id="SHKL01000001">
    <property type="protein sequence ID" value="RZT86802.1"/>
    <property type="molecule type" value="Genomic_DNA"/>
</dbReference>
<feature type="compositionally biased region" description="Low complexity" evidence="1">
    <location>
        <begin position="234"/>
        <end position="243"/>
    </location>
</feature>
<evidence type="ECO:0000256" key="1">
    <source>
        <dbReference type="SAM" id="MobiDB-lite"/>
    </source>
</evidence>
<comment type="caution">
    <text evidence="2">The sequence shown here is derived from an EMBL/GenBank/DDBJ whole genome shotgun (WGS) entry which is preliminary data.</text>
</comment>
<dbReference type="Proteomes" id="UP000291591">
    <property type="component" value="Unassembled WGS sequence"/>
</dbReference>
<evidence type="ECO:0008006" key="4">
    <source>
        <dbReference type="Google" id="ProtNLM"/>
    </source>
</evidence>
<evidence type="ECO:0000313" key="2">
    <source>
        <dbReference type="EMBL" id="RZT86802.1"/>
    </source>
</evidence>
<evidence type="ECO:0000313" key="3">
    <source>
        <dbReference type="Proteomes" id="UP000291591"/>
    </source>
</evidence>
<feature type="compositionally biased region" description="Pro residues" evidence="1">
    <location>
        <begin position="221"/>
        <end position="233"/>
    </location>
</feature>
<proteinExistence type="predicted"/>
<reference evidence="2 3" key="1">
    <citation type="submission" date="2019-02" db="EMBL/GenBank/DDBJ databases">
        <title>Sequencing the genomes of 1000 actinobacteria strains.</title>
        <authorList>
            <person name="Klenk H.-P."/>
        </authorList>
    </citation>
    <scope>NUCLEOTIDE SEQUENCE [LARGE SCALE GENOMIC DNA]</scope>
    <source>
        <strain evidence="2 3">DSM 45779</strain>
    </source>
</reference>
<organism evidence="2 3">
    <name type="scientific">Pseudonocardia sediminis</name>
    <dbReference type="NCBI Taxonomy" id="1397368"/>
    <lineage>
        <taxon>Bacteria</taxon>
        <taxon>Bacillati</taxon>
        <taxon>Actinomycetota</taxon>
        <taxon>Actinomycetes</taxon>
        <taxon>Pseudonocardiales</taxon>
        <taxon>Pseudonocardiaceae</taxon>
        <taxon>Pseudonocardia</taxon>
    </lineage>
</organism>
<dbReference type="AlphaFoldDB" id="A0A4Q7UXP3"/>
<feature type="region of interest" description="Disordered" evidence="1">
    <location>
        <begin position="217"/>
        <end position="243"/>
    </location>
</feature>